<evidence type="ECO:0000313" key="1">
    <source>
        <dbReference type="EMBL" id="GAN95433.1"/>
    </source>
</evidence>
<gene>
    <name evidence="1" type="ORF">Geu3261_0021_040</name>
</gene>
<evidence type="ECO:0008006" key="3">
    <source>
        <dbReference type="Google" id="ProtNLM"/>
    </source>
</evidence>
<protein>
    <recommendedName>
        <fullName evidence="3">Lipoprotein</fullName>
    </recommendedName>
</protein>
<dbReference type="PROSITE" id="PS51257">
    <property type="entry name" value="PROKAR_LIPOPROTEIN"/>
    <property type="match status" value="1"/>
</dbReference>
<name>A0A0D6PWM3_KOMEU</name>
<dbReference type="RefSeq" id="WP_048849927.1">
    <property type="nucleotide sequence ID" value="NZ_BANI01000021.1"/>
</dbReference>
<evidence type="ECO:0000313" key="2">
    <source>
        <dbReference type="Proteomes" id="UP000032675"/>
    </source>
</evidence>
<comment type="caution">
    <text evidence="1">The sequence shown here is derived from an EMBL/GenBank/DDBJ whole genome shotgun (WGS) entry which is preliminary data.</text>
</comment>
<dbReference type="AlphaFoldDB" id="A0A0D6PWM3"/>
<reference evidence="1 2" key="1">
    <citation type="submission" date="2012-11" db="EMBL/GenBank/DDBJ databases">
        <title>Whole genome sequence of Gluconacetobacter europaeus NBRC3261.</title>
        <authorList>
            <person name="Azuma Y."/>
            <person name="Higashiura N."/>
            <person name="Hirakawa H."/>
            <person name="Matsushita K."/>
        </authorList>
    </citation>
    <scope>NUCLEOTIDE SEQUENCE [LARGE SCALE GENOMIC DNA]</scope>
    <source>
        <strain evidence="1 2">NBRC 3261</strain>
    </source>
</reference>
<proteinExistence type="predicted"/>
<sequence length="121" mass="12743">MKKVLALSGLAVLAGCASSPKDVKPTYIPDTAYSSMDCQQLGQEELKEGDMLEALTNKPRRAHKTDTWGVLALGVPLSEMTGSDVAGVLAREKGKMEAIQRMQIVKSCPGAGVAVVPATLD</sequence>
<accession>A0A0D6PWM3</accession>
<organism evidence="1 2">
    <name type="scientific">Komagataeibacter europaeus NBRC 3261</name>
    <dbReference type="NCBI Taxonomy" id="1234669"/>
    <lineage>
        <taxon>Bacteria</taxon>
        <taxon>Pseudomonadati</taxon>
        <taxon>Pseudomonadota</taxon>
        <taxon>Alphaproteobacteria</taxon>
        <taxon>Acetobacterales</taxon>
        <taxon>Acetobacteraceae</taxon>
        <taxon>Komagataeibacter</taxon>
    </lineage>
</organism>
<dbReference type="Proteomes" id="UP000032675">
    <property type="component" value="Unassembled WGS sequence"/>
</dbReference>
<dbReference type="EMBL" id="BANI01000021">
    <property type="protein sequence ID" value="GAN95433.1"/>
    <property type="molecule type" value="Genomic_DNA"/>
</dbReference>